<dbReference type="Proteomes" id="UP000739565">
    <property type="component" value="Unassembled WGS sequence"/>
</dbReference>
<dbReference type="InterPro" id="IPR006750">
    <property type="entry name" value="YdcZ"/>
</dbReference>
<reference evidence="2" key="1">
    <citation type="submission" date="2021-07" db="EMBL/GenBank/DDBJ databases">
        <title>New genus and species of the family Alcaligenaceae.</title>
        <authorList>
            <person name="Hahn M.W."/>
        </authorList>
    </citation>
    <scope>NUCLEOTIDE SEQUENCE</scope>
    <source>
        <strain evidence="2">LF4-65</strain>
    </source>
</reference>
<protein>
    <submittedName>
        <fullName evidence="2">DMT family transporter</fullName>
    </submittedName>
</protein>
<feature type="transmembrane region" description="Helical" evidence="1">
    <location>
        <begin position="97"/>
        <end position="120"/>
    </location>
</feature>
<name>A0A953N953_9BURK</name>
<evidence type="ECO:0000313" key="3">
    <source>
        <dbReference type="Proteomes" id="UP000739565"/>
    </source>
</evidence>
<keyword evidence="1" id="KW-1133">Transmembrane helix</keyword>
<sequence>MTPVRLLIWAALAGAFIPVMAILNGRLGKSMGEALHASVILFGVGFLFCLTVALVLTKSLPQATDLANAKPIEYLGGFIVGFYVISATLLAPRIGLANFIVCAVSAQIIISVVIDHFGLLGAMVRPVSMTRLVGIGLLIAGIIVTQISDSTSNSR</sequence>
<keyword evidence="1" id="KW-0812">Transmembrane</keyword>
<feature type="transmembrane region" description="Helical" evidence="1">
    <location>
        <begin position="37"/>
        <end position="60"/>
    </location>
</feature>
<dbReference type="AlphaFoldDB" id="A0A953N953"/>
<dbReference type="EMBL" id="JAHXRI010000006">
    <property type="protein sequence ID" value="MBZ1350278.1"/>
    <property type="molecule type" value="Genomic_DNA"/>
</dbReference>
<dbReference type="PANTHER" id="PTHR34821:SF2">
    <property type="entry name" value="INNER MEMBRANE PROTEIN YDCZ"/>
    <property type="match status" value="1"/>
</dbReference>
<dbReference type="RefSeq" id="WP_259660659.1">
    <property type="nucleotide sequence ID" value="NZ_JAHXRI010000006.1"/>
</dbReference>
<dbReference type="Pfam" id="PF04657">
    <property type="entry name" value="DMT_YdcZ"/>
    <property type="match status" value="1"/>
</dbReference>
<dbReference type="GO" id="GO:0005886">
    <property type="term" value="C:plasma membrane"/>
    <property type="evidence" value="ECO:0007669"/>
    <property type="project" value="TreeGrafter"/>
</dbReference>
<comment type="caution">
    <text evidence="2">The sequence shown here is derived from an EMBL/GenBank/DDBJ whole genome shotgun (WGS) entry which is preliminary data.</text>
</comment>
<evidence type="ECO:0000313" key="2">
    <source>
        <dbReference type="EMBL" id="MBZ1350278.1"/>
    </source>
</evidence>
<accession>A0A953N953</accession>
<keyword evidence="1" id="KW-0472">Membrane</keyword>
<proteinExistence type="predicted"/>
<evidence type="ECO:0000256" key="1">
    <source>
        <dbReference type="SAM" id="Phobius"/>
    </source>
</evidence>
<feature type="transmembrane region" description="Helical" evidence="1">
    <location>
        <begin position="72"/>
        <end position="91"/>
    </location>
</feature>
<keyword evidence="3" id="KW-1185">Reference proteome</keyword>
<organism evidence="2 3">
    <name type="scientific">Zwartia hollandica</name>
    <dbReference type="NCBI Taxonomy" id="324606"/>
    <lineage>
        <taxon>Bacteria</taxon>
        <taxon>Pseudomonadati</taxon>
        <taxon>Pseudomonadota</taxon>
        <taxon>Betaproteobacteria</taxon>
        <taxon>Burkholderiales</taxon>
        <taxon>Alcaligenaceae</taxon>
        <taxon>Zwartia</taxon>
    </lineage>
</organism>
<feature type="transmembrane region" description="Helical" evidence="1">
    <location>
        <begin position="132"/>
        <end position="148"/>
    </location>
</feature>
<gene>
    <name evidence="2" type="ORF">KZZ10_06425</name>
</gene>
<dbReference type="PANTHER" id="PTHR34821">
    <property type="entry name" value="INNER MEMBRANE PROTEIN YDCZ"/>
    <property type="match status" value="1"/>
</dbReference>